<feature type="transmembrane region" description="Helical" evidence="7">
    <location>
        <begin position="151"/>
        <end position="172"/>
    </location>
</feature>
<gene>
    <name evidence="10" type="primary">yhfN</name>
    <name evidence="10" type="ORF">GCM10011351_08720</name>
</gene>
<dbReference type="InterPro" id="IPR032456">
    <property type="entry name" value="Peptidase_M48_N"/>
</dbReference>
<dbReference type="PANTHER" id="PTHR10120">
    <property type="entry name" value="CAAX PRENYL PROTEASE 1"/>
    <property type="match status" value="1"/>
</dbReference>
<proteinExistence type="inferred from homology"/>
<keyword evidence="7" id="KW-1133">Transmembrane helix</keyword>
<feature type="transmembrane region" description="Helical" evidence="7">
    <location>
        <begin position="77"/>
        <end position="102"/>
    </location>
</feature>
<feature type="transmembrane region" description="Helical" evidence="7">
    <location>
        <begin position="261"/>
        <end position="283"/>
    </location>
</feature>
<reference evidence="10" key="2">
    <citation type="submission" date="2020-09" db="EMBL/GenBank/DDBJ databases">
        <authorList>
            <person name="Sun Q."/>
            <person name="Zhou Y."/>
        </authorList>
    </citation>
    <scope>NUCLEOTIDE SEQUENCE</scope>
    <source>
        <strain evidence="10">CGMCC 1.6333</strain>
    </source>
</reference>
<evidence type="ECO:0000313" key="10">
    <source>
        <dbReference type="EMBL" id="GGM25248.1"/>
    </source>
</evidence>
<dbReference type="GO" id="GO:0004222">
    <property type="term" value="F:metalloendopeptidase activity"/>
    <property type="evidence" value="ECO:0007669"/>
    <property type="project" value="InterPro"/>
</dbReference>
<keyword evidence="2" id="KW-0479">Metal-binding</keyword>
<feature type="transmembrane region" description="Helical" evidence="7">
    <location>
        <begin position="5"/>
        <end position="23"/>
    </location>
</feature>
<dbReference type="Proteomes" id="UP000618460">
    <property type="component" value="Unassembled WGS sequence"/>
</dbReference>
<dbReference type="RefSeq" id="WP_162879132.1">
    <property type="nucleotide sequence ID" value="NZ_BMLG01000002.1"/>
</dbReference>
<keyword evidence="7" id="KW-0472">Membrane</keyword>
<comment type="similarity">
    <text evidence="6">Belongs to the peptidase M48 family.</text>
</comment>
<evidence type="ECO:0000259" key="9">
    <source>
        <dbReference type="Pfam" id="PF16491"/>
    </source>
</evidence>
<evidence type="ECO:0000256" key="6">
    <source>
        <dbReference type="RuleBase" id="RU003983"/>
    </source>
</evidence>
<evidence type="ECO:0000259" key="8">
    <source>
        <dbReference type="Pfam" id="PF01435"/>
    </source>
</evidence>
<keyword evidence="7" id="KW-0812">Transmembrane</keyword>
<evidence type="ECO:0000256" key="2">
    <source>
        <dbReference type="ARBA" id="ARBA00022723"/>
    </source>
</evidence>
<reference evidence="10" key="1">
    <citation type="journal article" date="2014" name="Int. J. Syst. Evol. Microbiol.">
        <title>Complete genome sequence of Corynebacterium casei LMG S-19264T (=DSM 44701T), isolated from a smear-ripened cheese.</title>
        <authorList>
            <consortium name="US DOE Joint Genome Institute (JGI-PGF)"/>
            <person name="Walter F."/>
            <person name="Albersmeier A."/>
            <person name="Kalinowski J."/>
            <person name="Ruckert C."/>
        </authorList>
    </citation>
    <scope>NUCLEOTIDE SEQUENCE</scope>
    <source>
        <strain evidence="10">CGMCC 1.6333</strain>
    </source>
</reference>
<keyword evidence="3 6" id="KW-0378">Hydrolase</keyword>
<feature type="transmembrane region" description="Helical" evidence="7">
    <location>
        <begin position="304"/>
        <end position="323"/>
    </location>
</feature>
<comment type="caution">
    <text evidence="10">The sequence shown here is derived from an EMBL/GenBank/DDBJ whole genome shotgun (WGS) entry which is preliminary data.</text>
</comment>
<protein>
    <submittedName>
        <fullName evidence="10">Metalloprotease YhfN</fullName>
    </submittedName>
</protein>
<feature type="transmembrane region" description="Helical" evidence="7">
    <location>
        <begin position="122"/>
        <end position="142"/>
    </location>
</feature>
<dbReference type="AlphaFoldDB" id="A0A917WSI7"/>
<dbReference type="GO" id="GO:0006508">
    <property type="term" value="P:proteolysis"/>
    <property type="evidence" value="ECO:0007669"/>
    <property type="project" value="UniProtKB-KW"/>
</dbReference>
<feature type="domain" description="CAAX prenyl protease 1 N-terminal" evidence="9">
    <location>
        <begin position="47"/>
        <end position="176"/>
    </location>
</feature>
<dbReference type="GO" id="GO:0046872">
    <property type="term" value="F:metal ion binding"/>
    <property type="evidence" value="ECO:0007669"/>
    <property type="project" value="UniProtKB-KW"/>
</dbReference>
<dbReference type="Gene3D" id="3.30.2010.10">
    <property type="entry name" value="Metalloproteases ('zincins'), catalytic domain"/>
    <property type="match status" value="1"/>
</dbReference>
<keyword evidence="1 6" id="KW-0645">Protease</keyword>
<dbReference type="InterPro" id="IPR001915">
    <property type="entry name" value="Peptidase_M48"/>
</dbReference>
<feature type="domain" description="Peptidase M48" evidence="8">
    <location>
        <begin position="182"/>
        <end position="385"/>
    </location>
</feature>
<organism evidence="10 11">
    <name type="scientific">Paraliobacillus quinghaiensis</name>
    <dbReference type="NCBI Taxonomy" id="470815"/>
    <lineage>
        <taxon>Bacteria</taxon>
        <taxon>Bacillati</taxon>
        <taxon>Bacillota</taxon>
        <taxon>Bacilli</taxon>
        <taxon>Bacillales</taxon>
        <taxon>Bacillaceae</taxon>
        <taxon>Paraliobacillus</taxon>
    </lineage>
</organism>
<accession>A0A917WSI7</accession>
<name>A0A917WSI7_9BACI</name>
<dbReference type="Pfam" id="PF01435">
    <property type="entry name" value="Peptidase_M48"/>
    <property type="match status" value="1"/>
</dbReference>
<keyword evidence="11" id="KW-1185">Reference proteome</keyword>
<keyword evidence="4 6" id="KW-0862">Zinc</keyword>
<dbReference type="Pfam" id="PF16491">
    <property type="entry name" value="Peptidase_M48_N"/>
    <property type="match status" value="1"/>
</dbReference>
<sequence>MKKILLSYFIYTVIVFGYFLYFYPLESFSDTKYAAIAHAIFFSKLPLVFILLYAVITKQWIKKWQTIFQWRNRLIETSMIGLFLLLLYRLIQLPFVLFWFYVTHAVGVSHQSLLDWFWELGLDLLLLWLALTALLLVFQLLVKKTERFWPLFLWLVTIPVAVFVIYVQPVWIDPLYEDFTPLPEGDLRTSIEALTAEAGLEDATLLQVDMSEKVTTFNAYVTGIFGNARIVLWDTTLEGMNQSEILFILAHEIGHYVMHHVYWGVTGYLVFALVLLVLIARVYHAIMRKKFPHTRLYDVRAIPVLLFITMLFLTVLEPISLYVSREMEKQADAYAIEHTEELEPAIEGSIRMAVQSKSDIDPVFWVKWMRYSHPPMQDRIESIKNAIEERETK</sequence>
<dbReference type="EMBL" id="BMLG01000002">
    <property type="protein sequence ID" value="GGM25248.1"/>
    <property type="molecule type" value="Genomic_DNA"/>
</dbReference>
<evidence type="ECO:0000256" key="5">
    <source>
        <dbReference type="ARBA" id="ARBA00023049"/>
    </source>
</evidence>
<feature type="transmembrane region" description="Helical" evidence="7">
    <location>
        <begin position="35"/>
        <end position="56"/>
    </location>
</feature>
<comment type="cofactor">
    <cofactor evidence="6">
        <name>Zn(2+)</name>
        <dbReference type="ChEBI" id="CHEBI:29105"/>
    </cofactor>
    <text evidence="6">Binds 1 zinc ion per subunit.</text>
</comment>
<evidence type="ECO:0000256" key="4">
    <source>
        <dbReference type="ARBA" id="ARBA00022833"/>
    </source>
</evidence>
<evidence type="ECO:0000256" key="1">
    <source>
        <dbReference type="ARBA" id="ARBA00022670"/>
    </source>
</evidence>
<keyword evidence="5 6" id="KW-0482">Metalloprotease</keyword>
<evidence type="ECO:0000313" key="11">
    <source>
        <dbReference type="Proteomes" id="UP000618460"/>
    </source>
</evidence>
<evidence type="ECO:0000256" key="7">
    <source>
        <dbReference type="SAM" id="Phobius"/>
    </source>
</evidence>
<evidence type="ECO:0000256" key="3">
    <source>
        <dbReference type="ARBA" id="ARBA00022801"/>
    </source>
</evidence>